<organism evidence="1 2">
    <name type="scientific">Waltera intestinalis</name>
    <dbReference type="NCBI Taxonomy" id="2606635"/>
    <lineage>
        <taxon>Bacteria</taxon>
        <taxon>Bacillati</taxon>
        <taxon>Bacillota</taxon>
        <taxon>Clostridia</taxon>
        <taxon>Lachnospirales</taxon>
        <taxon>Lachnospiraceae</taxon>
        <taxon>Waltera</taxon>
    </lineage>
</organism>
<dbReference type="Proteomes" id="UP000476055">
    <property type="component" value="Unassembled WGS sequence"/>
</dbReference>
<protein>
    <submittedName>
        <fullName evidence="1">Uncharacterized protein</fullName>
    </submittedName>
</protein>
<evidence type="ECO:0000313" key="2">
    <source>
        <dbReference type="Proteomes" id="UP000476055"/>
    </source>
</evidence>
<dbReference type="RefSeq" id="WP_148445816.1">
    <property type="nucleotide sequence ID" value="NZ_VUMU01000010.1"/>
</dbReference>
<accession>A0A6L5YJM1</accession>
<name>A0A6L5YJM1_9FIRM</name>
<keyword evidence="2" id="KW-1185">Reference proteome</keyword>
<reference evidence="1 2" key="1">
    <citation type="submission" date="2019-08" db="EMBL/GenBank/DDBJ databases">
        <title>In-depth cultivation of the pig gut microbiome towards novel bacterial diversity and tailored functional studies.</title>
        <authorList>
            <person name="Wylensek D."/>
            <person name="Hitch T.C.A."/>
            <person name="Clavel T."/>
        </authorList>
    </citation>
    <scope>NUCLEOTIDE SEQUENCE [LARGE SCALE GENOMIC DNA]</scope>
    <source>
        <strain evidence="1 2">WCA3-601-WT-6H</strain>
    </source>
</reference>
<gene>
    <name evidence="1" type="ORF">FYJ59_08880</name>
</gene>
<comment type="caution">
    <text evidence="1">The sequence shown here is derived from an EMBL/GenBank/DDBJ whole genome shotgun (WGS) entry which is preliminary data.</text>
</comment>
<sequence length="253" mass="28875">MTVEAALVLPLFCFFVISMGNAIEIIRLHGNLEVALWNAGRQIGVYGALPEGQQGSADHRLEAVAVSYTYVKEQIEEQLGEEYLEMSPLDGGSDGLQFLESDIEGDIYTINMTYRIAGISQLSGFKKFRMANRYYGHMWNGYEIPEAEDEEYIYVTENGRVYHTNRECTHIRLSVRVVEATEALREYRPCEKCTDKIPHPTGGLLFFVSENGECYHSRRDCPGLKRTVQKIPKEEAFKYEVCSRCRGNNSKDR</sequence>
<dbReference type="AlphaFoldDB" id="A0A6L5YJM1"/>
<proteinExistence type="predicted"/>
<evidence type="ECO:0000313" key="1">
    <source>
        <dbReference type="EMBL" id="MST58349.1"/>
    </source>
</evidence>
<dbReference type="EMBL" id="VUMU01000010">
    <property type="protein sequence ID" value="MST58349.1"/>
    <property type="molecule type" value="Genomic_DNA"/>
</dbReference>